<evidence type="ECO:0000256" key="1">
    <source>
        <dbReference type="SAM" id="Phobius"/>
    </source>
</evidence>
<dbReference type="InterPro" id="IPR008780">
    <property type="entry name" value="Plasmodium_Vir"/>
</dbReference>
<name>A0A1D3JEF7_PLAOA</name>
<protein>
    <submittedName>
        <fullName evidence="2">PIR protein</fullName>
    </submittedName>
</protein>
<evidence type="ECO:0000313" key="2">
    <source>
        <dbReference type="EMBL" id="SBT84194.1"/>
    </source>
</evidence>
<dbReference type="VEuPathDB" id="PlasmoDB:POWCR01_000097900"/>
<accession>A0A1D3JEF7</accession>
<dbReference type="VEuPathDB" id="PlasmoDB:PocGH01_00179100"/>
<keyword evidence="1" id="KW-0812">Transmembrane</keyword>
<keyword evidence="1" id="KW-0472">Membrane</keyword>
<feature type="transmembrane region" description="Helical" evidence="1">
    <location>
        <begin position="171"/>
        <end position="192"/>
    </location>
</feature>
<keyword evidence="1" id="KW-1133">Transmembrane helix</keyword>
<proteinExistence type="predicted"/>
<dbReference type="AlphaFoldDB" id="A0A1D3JEF7"/>
<reference evidence="2 3" key="1">
    <citation type="submission" date="2016-06" db="EMBL/GenBank/DDBJ databases">
        <authorList>
            <consortium name="Pathogen Informatics"/>
        </authorList>
    </citation>
    <scope>NUCLEOTIDE SEQUENCE [LARGE SCALE GENOMIC DNA]</scope>
    <source>
        <strain evidence="2">PocGH01</strain>
    </source>
</reference>
<keyword evidence="3" id="KW-1185">Reference proteome</keyword>
<dbReference type="Proteomes" id="UP000242942">
    <property type="component" value="Unassembled WGS sequence"/>
</dbReference>
<sequence length="242" mass="28403">MDDNTPCEYVNVWLNEQIKKMSNSIVNNLCNGDINDIDNTIYDNFQFLYAFYYNLNKYANIWLREDLTNCNTANKCADLYKSKVSRCNSTNPTPFCKGLKSFKERYNVDIKVENSCKEIKNKFLTYPGEKNTKTQLERTREARILQANHASRREDLGQVGATGPNSKHYSIIIPVSVILLVPFLFLIFYKFIPFGSFLPPWIQKKNKICHTEYEHDEHLLHDYENEETVTQNIRHNIQYQSS</sequence>
<dbReference type="OrthoDB" id="10672493at2759"/>
<dbReference type="Pfam" id="PF05795">
    <property type="entry name" value="Plasmodium_Vir"/>
    <property type="match status" value="1"/>
</dbReference>
<dbReference type="EMBL" id="FLRI01000354">
    <property type="protein sequence ID" value="SBT84194.1"/>
    <property type="molecule type" value="Genomic_DNA"/>
</dbReference>
<organism evidence="2 3">
    <name type="scientific">Plasmodium ovale</name>
    <name type="common">malaria parasite P. ovale</name>
    <dbReference type="NCBI Taxonomy" id="36330"/>
    <lineage>
        <taxon>Eukaryota</taxon>
        <taxon>Sar</taxon>
        <taxon>Alveolata</taxon>
        <taxon>Apicomplexa</taxon>
        <taxon>Aconoidasida</taxon>
        <taxon>Haemosporida</taxon>
        <taxon>Plasmodiidae</taxon>
        <taxon>Plasmodium</taxon>
        <taxon>Plasmodium (Plasmodium)</taxon>
    </lineage>
</organism>
<gene>
    <name evidence="2" type="primary">PocGH01_00179100</name>
    <name evidence="2" type="ORF">POCGH01_00179100</name>
</gene>
<evidence type="ECO:0000313" key="3">
    <source>
        <dbReference type="Proteomes" id="UP000242942"/>
    </source>
</evidence>